<gene>
    <name evidence="1" type="ORF">HMPREF0402_00128</name>
</gene>
<evidence type="ECO:0000313" key="1">
    <source>
        <dbReference type="EMBL" id="EHO85204.1"/>
    </source>
</evidence>
<evidence type="ECO:0008006" key="3">
    <source>
        <dbReference type="Google" id="ProtNLM"/>
    </source>
</evidence>
<dbReference type="BioCyc" id="FSP457404-HMP:GTSQ-129-MONOMER"/>
<dbReference type="PATRIC" id="fig|457404.5.peg.1102"/>
<dbReference type="EMBL" id="AGWJ02000006">
    <property type="protein sequence ID" value="EHO85204.1"/>
    <property type="molecule type" value="Genomic_DNA"/>
</dbReference>
<dbReference type="RefSeq" id="WP_005948078.1">
    <property type="nucleotide sequence ID" value="NZ_KE161007.1"/>
</dbReference>
<protein>
    <recommendedName>
        <fullName evidence="3">SpoVT-AbrB domain-containing protein</fullName>
    </recommendedName>
</protein>
<sequence length="58" mass="6692">MEKRDLNISFYKAGNGGISTRINLPKKWVEKIGVSNEERGIELILDEEKQTITIMKKK</sequence>
<dbReference type="HOGENOM" id="CLU_207809_1_0_0"/>
<dbReference type="Proteomes" id="UP000003233">
    <property type="component" value="Unassembled WGS sequence"/>
</dbReference>
<evidence type="ECO:0000313" key="2">
    <source>
        <dbReference type="Proteomes" id="UP000003233"/>
    </source>
</evidence>
<reference evidence="1 2" key="1">
    <citation type="submission" date="2012-07" db="EMBL/GenBank/DDBJ databases">
        <title>The Genome Sequence of Fusobacterium ulcerans 12_1B.</title>
        <authorList>
            <consortium name="The Broad Institute Genome Sequencing Platform"/>
            <person name="Earl A."/>
            <person name="Ward D."/>
            <person name="Feldgarden M."/>
            <person name="Gevers D."/>
            <person name="Strauss J."/>
            <person name="Ambrose C.E."/>
            <person name="Allen-Vercoe E."/>
            <person name="Walker B."/>
            <person name="Young S.K."/>
            <person name="Zeng Q."/>
            <person name="Gargeya S."/>
            <person name="Fitzgerald M."/>
            <person name="Haas B."/>
            <person name="Abouelleil A."/>
            <person name="Alvarado L."/>
            <person name="Arachchi H.M."/>
            <person name="Berlin A.M."/>
            <person name="Chapman S.B."/>
            <person name="Goldberg J."/>
            <person name="Griggs A."/>
            <person name="Gujja S."/>
            <person name="Hansen M."/>
            <person name="Howarth C."/>
            <person name="Imamovic A."/>
            <person name="Larimer J."/>
            <person name="McCowen C."/>
            <person name="Montmayeur A."/>
            <person name="Murphy C."/>
            <person name="Neiman D."/>
            <person name="Pearson M."/>
            <person name="Priest M."/>
            <person name="Roberts A."/>
            <person name="Saif S."/>
            <person name="Shea T."/>
            <person name="Sisk P."/>
            <person name="Sykes S."/>
            <person name="Wortman J."/>
            <person name="Nusbaum C."/>
            <person name="Birren B."/>
        </authorList>
    </citation>
    <scope>NUCLEOTIDE SEQUENCE [LARGE SCALE GENOMIC DNA]</scope>
    <source>
        <strain evidence="1 2">12_1B</strain>
    </source>
</reference>
<dbReference type="GeneID" id="77469421"/>
<proteinExistence type="predicted"/>
<name>H1PNY5_9FUSO</name>
<keyword evidence="2" id="KW-1185">Reference proteome</keyword>
<organism evidence="1 2">
    <name type="scientific">Fusobacterium ulcerans 12-1B</name>
    <dbReference type="NCBI Taxonomy" id="457404"/>
    <lineage>
        <taxon>Bacteria</taxon>
        <taxon>Fusobacteriati</taxon>
        <taxon>Fusobacteriota</taxon>
        <taxon>Fusobacteriia</taxon>
        <taxon>Fusobacteriales</taxon>
        <taxon>Fusobacteriaceae</taxon>
        <taxon>Fusobacterium</taxon>
    </lineage>
</organism>
<comment type="caution">
    <text evidence="1">The sequence shown here is derived from an EMBL/GenBank/DDBJ whole genome shotgun (WGS) entry which is preliminary data.</text>
</comment>
<dbReference type="AlphaFoldDB" id="H1PNY5"/>
<accession>H1PNY5</accession>